<dbReference type="STRING" id="1862672.BO225_07135"/>
<reference evidence="1 2" key="1">
    <citation type="submission" date="2016-11" db="EMBL/GenBank/DDBJ databases">
        <title>Description of two novel members of the family Erysipelotrichaceae: Ileibacterium lipovorans gen. nov., sp. nov. and Dubosiella newyorkensis, gen. nov., sp. nov.</title>
        <authorList>
            <person name="Cox L.M."/>
            <person name="Sohn J."/>
            <person name="Tyrrell K.L."/>
            <person name="Citron D.M."/>
            <person name="Lawson P.A."/>
            <person name="Patel N.B."/>
            <person name="Iizumi T."/>
            <person name="Perez-Perez G.I."/>
            <person name="Goldstein E.J."/>
            <person name="Blaser M.J."/>
        </authorList>
    </citation>
    <scope>NUCLEOTIDE SEQUENCE [LARGE SCALE GENOMIC DNA]</scope>
    <source>
        <strain evidence="1 2">NYU-BL-A4</strain>
    </source>
</reference>
<protein>
    <recommendedName>
        <fullName evidence="3">Prepilin-type N-terminal cleavage/methylation domain-containing protein</fullName>
    </recommendedName>
</protein>
<sequence length="125" mass="14566">MKKNRNASFMEMIIILFFFALASVVIVQLYAKTFLIHERAQAKSYGQIYMGELIEAYRIDPQEGRDFQVRMDAYMEEDEDGKYVLEKKTSYEEGLHTIDLRLSFQDQELIHLESKVKGQGDGDAK</sequence>
<dbReference type="RefSeq" id="WP_076341584.1">
    <property type="nucleotide sequence ID" value="NZ_JBGNFS010000002.1"/>
</dbReference>
<dbReference type="Proteomes" id="UP000186705">
    <property type="component" value="Unassembled WGS sequence"/>
</dbReference>
<organism evidence="1 2">
    <name type="scientific">Dubosiella newyorkensis</name>
    <dbReference type="NCBI Taxonomy" id="1862672"/>
    <lineage>
        <taxon>Bacteria</taxon>
        <taxon>Bacillati</taxon>
        <taxon>Bacillota</taxon>
        <taxon>Erysipelotrichia</taxon>
        <taxon>Erysipelotrichales</taxon>
        <taxon>Erysipelotrichaceae</taxon>
        <taxon>Dubosiella</taxon>
    </lineage>
</organism>
<keyword evidence="2" id="KW-1185">Reference proteome</keyword>
<comment type="caution">
    <text evidence="1">The sequence shown here is derived from an EMBL/GenBank/DDBJ whole genome shotgun (WGS) entry which is preliminary data.</text>
</comment>
<name>A0A1U7NM89_9FIRM</name>
<proteinExistence type="predicted"/>
<evidence type="ECO:0008006" key="3">
    <source>
        <dbReference type="Google" id="ProtNLM"/>
    </source>
</evidence>
<dbReference type="GeneID" id="78275715"/>
<evidence type="ECO:0000313" key="2">
    <source>
        <dbReference type="Proteomes" id="UP000186705"/>
    </source>
</evidence>
<dbReference type="AlphaFoldDB" id="A0A1U7NM89"/>
<gene>
    <name evidence="1" type="ORF">BO225_07135</name>
</gene>
<accession>A0A1U7NM89</accession>
<evidence type="ECO:0000313" key="1">
    <source>
        <dbReference type="EMBL" id="OLU46247.1"/>
    </source>
</evidence>
<dbReference type="EMBL" id="MPKA01000067">
    <property type="protein sequence ID" value="OLU46247.1"/>
    <property type="molecule type" value="Genomic_DNA"/>
</dbReference>